<feature type="domain" description="Integrase catalytic" evidence="1">
    <location>
        <begin position="846"/>
        <end position="1041"/>
    </location>
</feature>
<dbReference type="EnsemblMetazoa" id="XM_038018422.1">
    <property type="protein sequence ID" value="XP_037874350.1"/>
    <property type="gene ID" value="LOC119630103"/>
</dbReference>
<keyword evidence="3" id="KW-1185">Reference proteome</keyword>
<reference evidence="3" key="1">
    <citation type="journal article" date="2008" name="Insect Biochem. Mol. Biol.">
        <title>The genome of a lepidopteran model insect, the silkworm Bombyx mori.</title>
        <authorList>
            <consortium name="International Silkworm Genome Consortium"/>
        </authorList>
    </citation>
    <scope>NUCLEOTIDE SEQUENCE [LARGE SCALE GENOMIC DNA]</scope>
    <source>
        <strain evidence="3">p50T</strain>
    </source>
</reference>
<dbReference type="GO" id="GO:0071897">
    <property type="term" value="P:DNA biosynthetic process"/>
    <property type="evidence" value="ECO:0007669"/>
    <property type="project" value="UniProtKB-ARBA"/>
</dbReference>
<protein>
    <recommendedName>
        <fullName evidence="1">Integrase catalytic domain-containing protein</fullName>
    </recommendedName>
</protein>
<dbReference type="Gene3D" id="3.30.420.10">
    <property type="entry name" value="Ribonuclease H-like superfamily/Ribonuclease H"/>
    <property type="match status" value="1"/>
</dbReference>
<dbReference type="Gene3D" id="3.30.70.270">
    <property type="match status" value="1"/>
</dbReference>
<dbReference type="InterPro" id="IPR041588">
    <property type="entry name" value="Integrase_H2C2"/>
</dbReference>
<dbReference type="InterPro" id="IPR012337">
    <property type="entry name" value="RNaseH-like_sf"/>
</dbReference>
<name>A0A8R2M6C0_BOMMO</name>
<dbReference type="InterPro" id="IPR043502">
    <property type="entry name" value="DNA/RNA_pol_sf"/>
</dbReference>
<reference evidence="2" key="2">
    <citation type="submission" date="2022-06" db="UniProtKB">
        <authorList>
            <consortium name="EnsemblMetazoa"/>
        </authorList>
    </citation>
    <scope>IDENTIFICATION</scope>
    <source>
        <strain evidence="2">p50T (Dazao)</strain>
    </source>
</reference>
<evidence type="ECO:0000313" key="2">
    <source>
        <dbReference type="EnsemblMetazoa" id="XP_037874350.1"/>
    </source>
</evidence>
<dbReference type="SUPFAM" id="SSF53098">
    <property type="entry name" value="Ribonuclease H-like"/>
    <property type="match status" value="1"/>
</dbReference>
<dbReference type="InterPro" id="IPR036397">
    <property type="entry name" value="RNaseH_sf"/>
</dbReference>
<sequence length="1154" mass="131370">MQILRPTKLLGPPGKPDLLETAFGYILLGSIASLPCHNNTAPCDNDHAFLSSSNDSIETLVSKFWELESVPTKTHLSKAEQECEDFYDLNTYRDNTTGRYVTALPFLRSPTALGDSLTTARRCLSSLERRFKTKIALKTEYDAAMRDYLERNIISPAPALTDTNYYVIPHHGISREDKPLRIVLNATARCIDTNVSLNDCLHSGPNLQADLTAIILKFRLFPIALTADIKQMFLAIGIREEDRRFLNILYKFDEDDTAKMYHFNRVCFGLRCSPYLAMKTVKRLARDETDFPIASEIASDHLYMDDLGVSVDTPENGIQLAHDLIELFKRGGFDLVKFVSNSPEVLKSIPQANRLSSKIEFDKEDNMKLLGLIWSPVEDEFSIAIKFNPQAKCTKRLMLSTIAKLWDINGFCAPVILHAKLLIKALWIAQIDWDVEPPSDICAAWKRFLSELPALQDFKIPRFVGIVPESRVILLGFADASEKAMGASVYICVQPASGPNEVNLIGAKSKVAPLKVVTLARLELCAVVLLSKLFRFVIDTVSPRCHVDEIFAFTDSTVTLHWVHSSPHRFDTFIANRIAQIQNNLDPKHFYHCEGTQNPSDCLSRGLTPAQLLNHPLWLHGPTWARDDVHTWPINRFTFDPAQDEKILELKKQSNVFITTDETEPFLCTLAKRVSSWSKLLRIVVYIYRFLGKLPRSDRMQLAHLQFAETAVVKALQQHYFRNDIDALSKGHRVSRSLLPLSPFLKNDILRVGGRLKNSSLEFDSKHPILLPKKDHIVNLIIDYHHHKYLHAGPNLLLSLLRQKFWIISGRSTVKQRFRLCNRCFKAAPRTETPYMADLPACRVNETVKPFLWSGVDYAGPQEILISRYRGARKVRCYYALFTCMVTRSVHVEIATDLSTDSFLRAFRRFISRRGKINSLFSDNGTNFIGAKAKLDELSEFLRSKAFCKAFEQETLYQGVNWSLNVPTASHMGGSWESMIRVFKMHLRRTIGDVLLTYEELLTVVTQVEMILNSRPLIAQLNSHPGEPEPLTPSHFLTLGPLDSFHSDPRLDSVDLVRNKRLVDDIVQRFWNRWRREYLNTLQTRAKWNTKSNPVTKGTVVLLKTENSPPLQWPMGIIEEIMPASDGVVRVVRVRTQNGTYLRPVVKLCVLPSQ</sequence>
<dbReference type="PROSITE" id="PS50994">
    <property type="entry name" value="INTEGRASE"/>
    <property type="match status" value="1"/>
</dbReference>
<dbReference type="GO" id="GO:0003676">
    <property type="term" value="F:nucleic acid binding"/>
    <property type="evidence" value="ECO:0007669"/>
    <property type="project" value="InterPro"/>
</dbReference>
<dbReference type="PANTHER" id="PTHR47331:SF1">
    <property type="entry name" value="GAG-LIKE PROTEIN"/>
    <property type="match status" value="1"/>
</dbReference>
<dbReference type="Pfam" id="PF05380">
    <property type="entry name" value="Peptidase_A17"/>
    <property type="match status" value="1"/>
</dbReference>
<dbReference type="PANTHER" id="PTHR47331">
    <property type="entry name" value="PHD-TYPE DOMAIN-CONTAINING PROTEIN"/>
    <property type="match status" value="1"/>
</dbReference>
<dbReference type="SUPFAM" id="SSF56672">
    <property type="entry name" value="DNA/RNA polymerases"/>
    <property type="match status" value="1"/>
</dbReference>
<accession>A0A8R2M6C0</accession>
<dbReference type="GO" id="GO:0015074">
    <property type="term" value="P:DNA integration"/>
    <property type="evidence" value="ECO:0007669"/>
    <property type="project" value="InterPro"/>
</dbReference>
<evidence type="ECO:0000313" key="3">
    <source>
        <dbReference type="Proteomes" id="UP000005204"/>
    </source>
</evidence>
<organism evidence="2 3">
    <name type="scientific">Bombyx mori</name>
    <name type="common">Silk moth</name>
    <dbReference type="NCBI Taxonomy" id="7091"/>
    <lineage>
        <taxon>Eukaryota</taxon>
        <taxon>Metazoa</taxon>
        <taxon>Ecdysozoa</taxon>
        <taxon>Arthropoda</taxon>
        <taxon>Hexapoda</taxon>
        <taxon>Insecta</taxon>
        <taxon>Pterygota</taxon>
        <taxon>Neoptera</taxon>
        <taxon>Endopterygota</taxon>
        <taxon>Lepidoptera</taxon>
        <taxon>Glossata</taxon>
        <taxon>Ditrysia</taxon>
        <taxon>Bombycoidea</taxon>
        <taxon>Bombycidae</taxon>
        <taxon>Bombycinae</taxon>
        <taxon>Bombyx</taxon>
    </lineage>
</organism>
<evidence type="ECO:0000259" key="1">
    <source>
        <dbReference type="PROSITE" id="PS50994"/>
    </source>
</evidence>
<dbReference type="Proteomes" id="UP000005204">
    <property type="component" value="Unassembled WGS sequence"/>
</dbReference>
<dbReference type="InterPro" id="IPR008042">
    <property type="entry name" value="Retrotrans_Pao"/>
</dbReference>
<proteinExistence type="predicted"/>
<dbReference type="Gene3D" id="3.10.10.10">
    <property type="entry name" value="HIV Type 1 Reverse Transcriptase, subunit A, domain 1"/>
    <property type="match status" value="1"/>
</dbReference>
<dbReference type="GO" id="GO:0042575">
    <property type="term" value="C:DNA polymerase complex"/>
    <property type="evidence" value="ECO:0007669"/>
    <property type="project" value="UniProtKB-ARBA"/>
</dbReference>
<dbReference type="AlphaFoldDB" id="A0A8R2M6C0"/>
<dbReference type="InterPro" id="IPR001584">
    <property type="entry name" value="Integrase_cat-core"/>
</dbReference>
<dbReference type="Pfam" id="PF18701">
    <property type="entry name" value="DUF5641"/>
    <property type="match status" value="1"/>
</dbReference>
<dbReference type="Pfam" id="PF17921">
    <property type="entry name" value="Integrase_H2C2"/>
    <property type="match status" value="1"/>
</dbReference>
<dbReference type="InterPro" id="IPR043128">
    <property type="entry name" value="Rev_trsase/Diguanyl_cyclase"/>
</dbReference>
<dbReference type="InterPro" id="IPR040676">
    <property type="entry name" value="DUF5641"/>
</dbReference>